<dbReference type="EMBL" id="BOMH01000026">
    <property type="protein sequence ID" value="GID65516.1"/>
    <property type="molecule type" value="Genomic_DNA"/>
</dbReference>
<organism evidence="2 3">
    <name type="scientific">Actinoplanes cyaneus</name>
    <dbReference type="NCBI Taxonomy" id="52696"/>
    <lineage>
        <taxon>Bacteria</taxon>
        <taxon>Bacillati</taxon>
        <taxon>Actinomycetota</taxon>
        <taxon>Actinomycetes</taxon>
        <taxon>Micromonosporales</taxon>
        <taxon>Micromonosporaceae</taxon>
        <taxon>Actinoplanes</taxon>
    </lineage>
</organism>
<dbReference type="Pfam" id="PF11239">
    <property type="entry name" value="DUF3040"/>
    <property type="match status" value="1"/>
</dbReference>
<reference evidence="2" key="1">
    <citation type="submission" date="2021-01" db="EMBL/GenBank/DDBJ databases">
        <title>Whole genome shotgun sequence of Actinoplanes cyaneus NBRC 14990.</title>
        <authorList>
            <person name="Komaki H."/>
            <person name="Tamura T."/>
        </authorList>
    </citation>
    <scope>NUCLEOTIDE SEQUENCE</scope>
    <source>
        <strain evidence="2">NBRC 14990</strain>
    </source>
</reference>
<gene>
    <name evidence="2" type="ORF">Acy02nite_33970</name>
</gene>
<sequence length="88" mass="9547">MGGGMLDERDRRVLADIEQRLSAADPAFARRMRAPDCPFPAVPVLAAGAFLALPFLGLFLGPRAVLVAINVMAVAVMIVLVFRSRKPW</sequence>
<keyword evidence="1" id="KW-1133">Transmembrane helix</keyword>
<evidence type="ECO:0008006" key="4">
    <source>
        <dbReference type="Google" id="ProtNLM"/>
    </source>
</evidence>
<keyword evidence="1" id="KW-0812">Transmembrane</keyword>
<comment type="caution">
    <text evidence="2">The sequence shown here is derived from an EMBL/GenBank/DDBJ whole genome shotgun (WGS) entry which is preliminary data.</text>
</comment>
<dbReference type="Proteomes" id="UP000619479">
    <property type="component" value="Unassembled WGS sequence"/>
</dbReference>
<accession>A0A919IJ98</accession>
<evidence type="ECO:0000313" key="2">
    <source>
        <dbReference type="EMBL" id="GID65516.1"/>
    </source>
</evidence>
<protein>
    <recommendedName>
        <fullName evidence="4">DUF3040 domain-containing protein</fullName>
    </recommendedName>
</protein>
<evidence type="ECO:0000256" key="1">
    <source>
        <dbReference type="SAM" id="Phobius"/>
    </source>
</evidence>
<dbReference type="AlphaFoldDB" id="A0A919IJ98"/>
<keyword evidence="1" id="KW-0472">Membrane</keyword>
<proteinExistence type="predicted"/>
<feature type="transmembrane region" description="Helical" evidence="1">
    <location>
        <begin position="64"/>
        <end position="82"/>
    </location>
</feature>
<keyword evidence="3" id="KW-1185">Reference proteome</keyword>
<dbReference type="InterPro" id="IPR021401">
    <property type="entry name" value="DUF3040"/>
</dbReference>
<name>A0A919IJ98_9ACTN</name>
<feature type="transmembrane region" description="Helical" evidence="1">
    <location>
        <begin position="39"/>
        <end position="58"/>
    </location>
</feature>
<evidence type="ECO:0000313" key="3">
    <source>
        <dbReference type="Proteomes" id="UP000619479"/>
    </source>
</evidence>